<feature type="region of interest" description="Disordered" evidence="1">
    <location>
        <begin position="1"/>
        <end position="159"/>
    </location>
</feature>
<proteinExistence type="predicted"/>
<keyword evidence="2" id="KW-0472">Membrane</keyword>
<feature type="compositionally biased region" description="Polar residues" evidence="1">
    <location>
        <begin position="17"/>
        <end position="32"/>
    </location>
</feature>
<feature type="region of interest" description="Disordered" evidence="1">
    <location>
        <begin position="467"/>
        <end position="501"/>
    </location>
</feature>
<feature type="compositionally biased region" description="Low complexity" evidence="1">
    <location>
        <begin position="310"/>
        <end position="322"/>
    </location>
</feature>
<evidence type="ECO:0000313" key="3">
    <source>
        <dbReference type="EMBL" id="KAF2847590.1"/>
    </source>
</evidence>
<evidence type="ECO:0000313" key="4">
    <source>
        <dbReference type="Proteomes" id="UP000799423"/>
    </source>
</evidence>
<organism evidence="3 4">
    <name type="scientific">Plenodomus tracheiphilus IPT5</name>
    <dbReference type="NCBI Taxonomy" id="1408161"/>
    <lineage>
        <taxon>Eukaryota</taxon>
        <taxon>Fungi</taxon>
        <taxon>Dikarya</taxon>
        <taxon>Ascomycota</taxon>
        <taxon>Pezizomycotina</taxon>
        <taxon>Dothideomycetes</taxon>
        <taxon>Pleosporomycetidae</taxon>
        <taxon>Pleosporales</taxon>
        <taxon>Pleosporineae</taxon>
        <taxon>Leptosphaeriaceae</taxon>
        <taxon>Plenodomus</taxon>
    </lineage>
</organism>
<feature type="compositionally biased region" description="Low complexity" evidence="1">
    <location>
        <begin position="49"/>
        <end position="73"/>
    </location>
</feature>
<keyword evidence="2" id="KW-0812">Transmembrane</keyword>
<reference evidence="3" key="1">
    <citation type="submission" date="2020-01" db="EMBL/GenBank/DDBJ databases">
        <authorList>
            <consortium name="DOE Joint Genome Institute"/>
            <person name="Haridas S."/>
            <person name="Albert R."/>
            <person name="Binder M."/>
            <person name="Bloem J."/>
            <person name="Labutti K."/>
            <person name="Salamov A."/>
            <person name="Andreopoulos B."/>
            <person name="Baker S.E."/>
            <person name="Barry K."/>
            <person name="Bills G."/>
            <person name="Bluhm B.H."/>
            <person name="Cannon C."/>
            <person name="Castanera R."/>
            <person name="Culley D.E."/>
            <person name="Daum C."/>
            <person name="Ezra D."/>
            <person name="Gonzalez J.B."/>
            <person name="Henrissat B."/>
            <person name="Kuo A."/>
            <person name="Liang C."/>
            <person name="Lipzen A."/>
            <person name="Lutzoni F."/>
            <person name="Magnuson J."/>
            <person name="Mondo S."/>
            <person name="Nolan M."/>
            <person name="Ohm R."/>
            <person name="Pangilinan J."/>
            <person name="Park H.-J."/>
            <person name="Ramirez L."/>
            <person name="Alfaro M."/>
            <person name="Sun H."/>
            <person name="Tritt A."/>
            <person name="Yoshinaga Y."/>
            <person name="Zwiers L.-H."/>
            <person name="Turgeon B.G."/>
            <person name="Goodwin S.B."/>
            <person name="Spatafora J.W."/>
            <person name="Crous P.W."/>
            <person name="Grigoriev I.V."/>
        </authorList>
    </citation>
    <scope>NUCLEOTIDE SEQUENCE</scope>
    <source>
        <strain evidence="3">IPT5</strain>
    </source>
</reference>
<dbReference type="AlphaFoldDB" id="A0A6A7AWE4"/>
<accession>A0A6A7AWE4</accession>
<sequence length="550" mass="59898">MPPTQSPNGHAPPSSPRNPSATKRYQKSSSPLPVSPGTLRNNLDHILDDLTSSPSTSSISQSLSSPLPSSLLDNRNIIAGDDGSVDVSSEDGNEDEVRLDEEQFEFGNETSDGYEDEDKSMTSSDEEEEEEREEDSGGNGERDNETSGSTDRAATTPAEVVFSDVYVHHQPTGILTEKNREKPSVDGDTIEDVLNTPYMTGRTFSSQYPSSSYVGNMLVPIPVDEQIRRDKLRAQINAELSRRWEYQRQHSQAAAEEDRYDSSGATEWEVLEDGQDGLGGPEKSDADTEDADVELKNSNICLNGHSHEGSNSNLTTSTISTTPAPRSGKENTPSLSLLKRRRKASSPVHPAKMAQEDLLNDLNPEEQAELEELEKYRDDNLAPLDGSGAYPDGCGDTAERGTPVKDAYKLYLSEQSEGTSEDDRSVEVESEKGEEGEEHDKEVSATNTFFGVNANLAISSAISSPDMVTRSLPSRSISREVVQGSDKESDDSDAHESPVGQCVPLKNHQTLSTILGVIMVVMLGLFVALYVQLANLAVIQGQDRVVRLEL</sequence>
<feature type="region of interest" description="Disordered" evidence="1">
    <location>
        <begin position="413"/>
        <end position="445"/>
    </location>
</feature>
<name>A0A6A7AWE4_9PLEO</name>
<protein>
    <submittedName>
        <fullName evidence="3">Uncharacterized protein</fullName>
    </submittedName>
</protein>
<gene>
    <name evidence="3" type="ORF">T440DRAFT_557283</name>
</gene>
<feature type="region of interest" description="Disordered" evidence="1">
    <location>
        <begin position="245"/>
        <end position="401"/>
    </location>
</feature>
<evidence type="ECO:0000256" key="1">
    <source>
        <dbReference type="SAM" id="MobiDB-lite"/>
    </source>
</evidence>
<feature type="compositionally biased region" description="Acidic residues" evidence="1">
    <location>
        <begin position="88"/>
        <end position="104"/>
    </location>
</feature>
<feature type="compositionally biased region" description="Acidic residues" evidence="1">
    <location>
        <begin position="363"/>
        <end position="372"/>
    </location>
</feature>
<feature type="compositionally biased region" description="Basic and acidic residues" evidence="1">
    <location>
        <begin position="421"/>
        <end position="443"/>
    </location>
</feature>
<feature type="transmembrane region" description="Helical" evidence="2">
    <location>
        <begin position="514"/>
        <end position="538"/>
    </location>
</feature>
<dbReference type="OrthoDB" id="3796057at2759"/>
<evidence type="ECO:0000256" key="2">
    <source>
        <dbReference type="SAM" id="Phobius"/>
    </source>
</evidence>
<keyword evidence="4" id="KW-1185">Reference proteome</keyword>
<dbReference type="EMBL" id="MU006324">
    <property type="protein sequence ID" value="KAF2847590.1"/>
    <property type="molecule type" value="Genomic_DNA"/>
</dbReference>
<feature type="compositionally biased region" description="Acidic residues" evidence="1">
    <location>
        <begin position="112"/>
        <end position="136"/>
    </location>
</feature>
<keyword evidence="2" id="KW-1133">Transmembrane helix</keyword>
<dbReference type="Proteomes" id="UP000799423">
    <property type="component" value="Unassembled WGS sequence"/>
</dbReference>